<accession>A0ABN9U290</accession>
<keyword evidence="3" id="KW-1185">Reference proteome</keyword>
<organism evidence="2 3">
    <name type="scientific">Prorocentrum cordatum</name>
    <dbReference type="NCBI Taxonomy" id="2364126"/>
    <lineage>
        <taxon>Eukaryota</taxon>
        <taxon>Sar</taxon>
        <taxon>Alveolata</taxon>
        <taxon>Dinophyceae</taxon>
        <taxon>Prorocentrales</taxon>
        <taxon>Prorocentraceae</taxon>
        <taxon>Prorocentrum</taxon>
    </lineage>
</organism>
<evidence type="ECO:0000313" key="3">
    <source>
        <dbReference type="Proteomes" id="UP001189429"/>
    </source>
</evidence>
<comment type="caution">
    <text evidence="2">The sequence shown here is derived from an EMBL/GenBank/DDBJ whole genome shotgun (WGS) entry which is preliminary data.</text>
</comment>
<dbReference type="EMBL" id="CAUYUJ010015354">
    <property type="protein sequence ID" value="CAK0852893.1"/>
    <property type="molecule type" value="Genomic_DNA"/>
</dbReference>
<evidence type="ECO:0000313" key="2">
    <source>
        <dbReference type="EMBL" id="CAK0852893.1"/>
    </source>
</evidence>
<evidence type="ECO:0000256" key="1">
    <source>
        <dbReference type="SAM" id="MobiDB-lite"/>
    </source>
</evidence>
<proteinExistence type="predicted"/>
<sequence length="426" mass="47206">MPGHENKHGDGLRRMSTSYGVSRRDETGSERSTLSLALALKTAILERAVDQCQDFLSKTHASTAERYPFLGWLCSPRLGGKITGKSDAQRCRELDLSCAACRALAAFEHPGQTTHDNDQTCIYGVALSEDAMRNAINPARKKRPAWVDTQMPDVLNYDPYSTAQHSATSNNFTPQDRMAHSSGSLSTSLGHDAWFKRSCFAERVQTMVNFGQRRDATMQFRGVEKSLVCSDLACLVRVNPRSRLDATAAVQAYEHYEKHLRRRAGTLGLGSAGLLLEFLLNVVLMRNTLGDAVRAALAEKSWVWLEVADGRWVNPEVLHDFAHATGCKGLFGDYVNPMRTRGERPVHGFADLLADLHAFQAVGVDLVSAFAGDLDVPKFFEGLQSVRGHSGSGSADLPMLRYIIEWLRDHHGDFYKSRSGHPVRIM</sequence>
<feature type="compositionally biased region" description="Basic and acidic residues" evidence="1">
    <location>
        <begin position="1"/>
        <end position="13"/>
    </location>
</feature>
<name>A0ABN9U290_9DINO</name>
<feature type="region of interest" description="Disordered" evidence="1">
    <location>
        <begin position="1"/>
        <end position="26"/>
    </location>
</feature>
<protein>
    <submittedName>
        <fullName evidence="2">Uncharacterized protein</fullName>
    </submittedName>
</protein>
<reference evidence="2" key="1">
    <citation type="submission" date="2023-10" db="EMBL/GenBank/DDBJ databases">
        <authorList>
            <person name="Chen Y."/>
            <person name="Shah S."/>
            <person name="Dougan E. K."/>
            <person name="Thang M."/>
            <person name="Chan C."/>
        </authorList>
    </citation>
    <scope>NUCLEOTIDE SEQUENCE [LARGE SCALE GENOMIC DNA]</scope>
</reference>
<gene>
    <name evidence="2" type="ORF">PCOR1329_LOCUS44539</name>
</gene>
<dbReference type="Proteomes" id="UP001189429">
    <property type="component" value="Unassembled WGS sequence"/>
</dbReference>